<dbReference type="CDD" id="cd06581">
    <property type="entry name" value="TM_PBP1_LivM_like"/>
    <property type="match status" value="1"/>
</dbReference>
<evidence type="ECO:0000256" key="6">
    <source>
        <dbReference type="SAM" id="Phobius"/>
    </source>
</evidence>
<gene>
    <name evidence="7" type="ORF">MVAC_25895</name>
</gene>
<sequence>MSADLSFYIVTLVVYAAVAVIGCWGLELQYSDTGLLNLSYIVSVAVGGYTVALLSLGPPETGGGTVVQEYFWGASLPFPLPFVGAVLAGMLVSLPIGLVALRRLRSDYQAVAMLSVALIAAALVVAMPGLLGGGHGLYLIPAPLKEELGLRSTEYSWLYAGFAVLLTLLAAWVVLRISRTPLWRVLRAVRENPEAADALGVNVTPVRLSAFAVGNGLGALSGAVLASFIGTYAPADWSYQETLILMGAVIVGGAGNRFGVLLGAMVLPVGLTEATRYLPQFGAPGTVDALQFVVVGLVILAFLWWRPQGVFPERKRTFGLDGAPVPFWNTLRPESSGEVRAKQGVA</sequence>
<dbReference type="InterPro" id="IPR001851">
    <property type="entry name" value="ABC_transp_permease"/>
</dbReference>
<evidence type="ECO:0000256" key="2">
    <source>
        <dbReference type="ARBA" id="ARBA00022475"/>
    </source>
</evidence>
<keyword evidence="8" id="KW-1185">Reference proteome</keyword>
<organism evidence="7 8">
    <name type="scientific">Mycolicibacterium vaccae ATCC 25954</name>
    <dbReference type="NCBI Taxonomy" id="1194972"/>
    <lineage>
        <taxon>Bacteria</taxon>
        <taxon>Bacillati</taxon>
        <taxon>Actinomycetota</taxon>
        <taxon>Actinomycetes</taxon>
        <taxon>Mycobacteriales</taxon>
        <taxon>Mycobacteriaceae</taxon>
        <taxon>Mycolicibacterium</taxon>
    </lineage>
</organism>
<keyword evidence="4 6" id="KW-1133">Transmembrane helix</keyword>
<evidence type="ECO:0000313" key="8">
    <source>
        <dbReference type="Proteomes" id="UP000006072"/>
    </source>
</evidence>
<dbReference type="Proteomes" id="UP000006072">
    <property type="component" value="Unassembled WGS sequence"/>
</dbReference>
<keyword evidence="3 6" id="KW-0812">Transmembrane</keyword>
<evidence type="ECO:0000256" key="5">
    <source>
        <dbReference type="ARBA" id="ARBA00023136"/>
    </source>
</evidence>
<evidence type="ECO:0000256" key="3">
    <source>
        <dbReference type="ARBA" id="ARBA00022692"/>
    </source>
</evidence>
<comment type="subcellular location">
    <subcellularLocation>
        <location evidence="1">Cell membrane</location>
        <topology evidence="1">Multi-pass membrane protein</topology>
    </subcellularLocation>
</comment>
<feature type="transmembrane region" description="Helical" evidence="6">
    <location>
        <begin position="113"/>
        <end position="137"/>
    </location>
</feature>
<reference evidence="7 8" key="1">
    <citation type="journal article" date="2012" name="J. Bacteriol.">
        <title>Complete Genome Sequence of Mycobacterium vaccae Type Strain ATCC 25954.</title>
        <authorList>
            <person name="Ho Y.S."/>
            <person name="Adroub S.A."/>
            <person name="Abadi M."/>
            <person name="Al Alwan B."/>
            <person name="Alkhateeb R."/>
            <person name="Gao G."/>
            <person name="Ragab A."/>
            <person name="Ali S."/>
            <person name="van Soolingen D."/>
            <person name="Bitter W."/>
            <person name="Pain A."/>
            <person name="Abdallah A.M."/>
        </authorList>
    </citation>
    <scope>NUCLEOTIDE SEQUENCE [LARGE SCALE GENOMIC DNA]</scope>
    <source>
        <strain evidence="7 8">ATCC 25954</strain>
    </source>
</reference>
<keyword evidence="2" id="KW-1003">Cell membrane</keyword>
<accession>K0UEB8</accession>
<feature type="transmembrane region" description="Helical" evidence="6">
    <location>
        <begin position="78"/>
        <end position="101"/>
    </location>
</feature>
<dbReference type="HOGENOM" id="CLU_031365_1_0_11"/>
<evidence type="ECO:0000256" key="4">
    <source>
        <dbReference type="ARBA" id="ARBA00022989"/>
    </source>
</evidence>
<comment type="caution">
    <text evidence="7">The sequence shown here is derived from an EMBL/GenBank/DDBJ whole genome shotgun (WGS) entry which is preliminary data.</text>
</comment>
<dbReference type="PANTHER" id="PTHR30482:SF10">
    <property type="entry name" value="HIGH-AFFINITY BRANCHED-CHAIN AMINO ACID TRANSPORT PROTEIN BRAE"/>
    <property type="match status" value="1"/>
</dbReference>
<dbReference type="GO" id="GO:0005886">
    <property type="term" value="C:plasma membrane"/>
    <property type="evidence" value="ECO:0007669"/>
    <property type="project" value="UniProtKB-SubCell"/>
</dbReference>
<proteinExistence type="predicted"/>
<name>K0UEB8_MYCVA</name>
<dbReference type="RefSeq" id="WP_003930108.1">
    <property type="nucleotide sequence ID" value="NZ_JH814688.1"/>
</dbReference>
<dbReference type="Pfam" id="PF02653">
    <property type="entry name" value="BPD_transp_2"/>
    <property type="match status" value="1"/>
</dbReference>
<dbReference type="EMBL" id="ALQA01000085">
    <property type="protein sequence ID" value="EJZ05246.1"/>
    <property type="molecule type" value="Genomic_DNA"/>
</dbReference>
<feature type="transmembrane region" description="Helical" evidence="6">
    <location>
        <begin position="6"/>
        <end position="26"/>
    </location>
</feature>
<dbReference type="AlphaFoldDB" id="K0UEB8"/>
<feature type="transmembrane region" description="Helical" evidence="6">
    <location>
        <begin position="38"/>
        <end position="58"/>
    </location>
</feature>
<feature type="transmembrane region" description="Helical" evidence="6">
    <location>
        <begin position="289"/>
        <end position="306"/>
    </location>
</feature>
<keyword evidence="5 6" id="KW-0472">Membrane</keyword>
<feature type="transmembrane region" description="Helical" evidence="6">
    <location>
        <begin position="243"/>
        <end position="269"/>
    </location>
</feature>
<evidence type="ECO:0000313" key="7">
    <source>
        <dbReference type="EMBL" id="EJZ05246.1"/>
    </source>
</evidence>
<protein>
    <submittedName>
        <fullName evidence="7">Inner-membrane translocator</fullName>
    </submittedName>
</protein>
<feature type="transmembrane region" description="Helical" evidence="6">
    <location>
        <begin position="157"/>
        <end position="177"/>
    </location>
</feature>
<evidence type="ECO:0000256" key="1">
    <source>
        <dbReference type="ARBA" id="ARBA00004651"/>
    </source>
</evidence>
<dbReference type="PANTHER" id="PTHR30482">
    <property type="entry name" value="HIGH-AFFINITY BRANCHED-CHAIN AMINO ACID TRANSPORT SYSTEM PERMEASE"/>
    <property type="match status" value="1"/>
</dbReference>
<dbReference type="eggNOG" id="COG4177">
    <property type="taxonomic scope" value="Bacteria"/>
</dbReference>
<dbReference type="InterPro" id="IPR043428">
    <property type="entry name" value="LivM-like"/>
</dbReference>
<dbReference type="GO" id="GO:0015658">
    <property type="term" value="F:branched-chain amino acid transmembrane transporter activity"/>
    <property type="evidence" value="ECO:0007669"/>
    <property type="project" value="InterPro"/>
</dbReference>
<dbReference type="PATRIC" id="fig|1194972.3.peg.5155"/>